<comment type="caution">
    <text evidence="8">The sequence shown here is derived from an EMBL/GenBank/DDBJ whole genome shotgun (WGS) entry which is preliminary data.</text>
</comment>
<reference evidence="8 9" key="1">
    <citation type="submission" date="2020-08" db="EMBL/GenBank/DDBJ databases">
        <title>Sequencing the genomes of 1000 actinobacteria strains.</title>
        <authorList>
            <person name="Klenk H.-P."/>
        </authorList>
    </citation>
    <scope>NUCLEOTIDE SEQUENCE [LARGE SCALE GENOMIC DNA]</scope>
    <source>
        <strain evidence="8 9">DSM 44551</strain>
    </source>
</reference>
<dbReference type="SUPFAM" id="SSF56645">
    <property type="entry name" value="Acyl-CoA dehydrogenase NM domain-like"/>
    <property type="match status" value="1"/>
</dbReference>
<dbReference type="PANTHER" id="PTHR43884:SF20">
    <property type="entry name" value="ACYL-COA DEHYDROGENASE FADE28"/>
    <property type="match status" value="1"/>
</dbReference>
<feature type="domain" description="Acyl-CoA dehydrogenase/oxidase N-terminal" evidence="7">
    <location>
        <begin position="7"/>
        <end position="85"/>
    </location>
</feature>
<evidence type="ECO:0000313" key="8">
    <source>
        <dbReference type="EMBL" id="MBB5436064.1"/>
    </source>
</evidence>
<keyword evidence="3" id="KW-0285">Flavoprotein</keyword>
<dbReference type="Gene3D" id="1.20.140.10">
    <property type="entry name" value="Butyryl-CoA Dehydrogenase, subunit A, domain 3"/>
    <property type="match status" value="1"/>
</dbReference>
<evidence type="ECO:0000259" key="6">
    <source>
        <dbReference type="Pfam" id="PF00441"/>
    </source>
</evidence>
<dbReference type="GO" id="GO:0050660">
    <property type="term" value="F:flavin adenine dinucleotide binding"/>
    <property type="evidence" value="ECO:0007669"/>
    <property type="project" value="InterPro"/>
</dbReference>
<evidence type="ECO:0000256" key="2">
    <source>
        <dbReference type="ARBA" id="ARBA00009347"/>
    </source>
</evidence>
<keyword evidence="4" id="KW-0274">FAD</keyword>
<dbReference type="EMBL" id="JACHDB010000002">
    <property type="protein sequence ID" value="MBB5436064.1"/>
    <property type="molecule type" value="Genomic_DNA"/>
</dbReference>
<comment type="cofactor">
    <cofactor evidence="1">
        <name>FAD</name>
        <dbReference type="ChEBI" id="CHEBI:57692"/>
    </cofactor>
</comment>
<dbReference type="Pfam" id="PF00441">
    <property type="entry name" value="Acyl-CoA_dh_1"/>
    <property type="match status" value="1"/>
</dbReference>
<dbReference type="Pfam" id="PF02771">
    <property type="entry name" value="Acyl-CoA_dh_N"/>
    <property type="match status" value="1"/>
</dbReference>
<dbReference type="InterPro" id="IPR036250">
    <property type="entry name" value="AcylCo_DH-like_C"/>
</dbReference>
<dbReference type="InterPro" id="IPR009075">
    <property type="entry name" value="AcylCo_DH/oxidase_C"/>
</dbReference>
<proteinExistence type="inferred from homology"/>
<dbReference type="SUPFAM" id="SSF47203">
    <property type="entry name" value="Acyl-CoA dehydrogenase C-terminal domain-like"/>
    <property type="match status" value="1"/>
</dbReference>
<evidence type="ECO:0000256" key="3">
    <source>
        <dbReference type="ARBA" id="ARBA00022630"/>
    </source>
</evidence>
<evidence type="ECO:0000313" key="9">
    <source>
        <dbReference type="Proteomes" id="UP000572635"/>
    </source>
</evidence>
<dbReference type="InterPro" id="IPR009100">
    <property type="entry name" value="AcylCoA_DH/oxidase_NM_dom_sf"/>
</dbReference>
<dbReference type="InterPro" id="IPR037069">
    <property type="entry name" value="AcylCoA_DH/ox_N_sf"/>
</dbReference>
<name>A0A7W8QTR2_9ACTN</name>
<dbReference type="InterPro" id="IPR013786">
    <property type="entry name" value="AcylCoA_DH/ox_N"/>
</dbReference>
<evidence type="ECO:0000259" key="7">
    <source>
        <dbReference type="Pfam" id="PF02771"/>
    </source>
</evidence>
<dbReference type="RefSeq" id="WP_184399330.1">
    <property type="nucleotide sequence ID" value="NZ_BAAAJD010000116.1"/>
</dbReference>
<sequence length="321" mass="33058">MRFTLDSEQRLFAETVRDLLSGADVCGAARAWGRGDHAPGRALWRALADAGVFALAVPEEHGGAGVRPVELVAALIEVGRHGVPGPVVETLAAAQVLGDPKALAGIADGSLAATLALPPLVPYALDADAADLVLTVHGDALHRAEPAGGPHRSLDPARRLFSCSPAGEIASAESSPSATAAEFAALACAAQALGAGRRLLDATVAHVRTREQFGCPIGEFQAVQHRLADTLIELEFAGSLVYGAAVAHSGPDSARDASAAKAAASEAAYRAARTALQLHGAIGYTDEFDLSLWIRKARALHTAWGSPAHHRGRVMAALTGK</sequence>
<evidence type="ECO:0000256" key="4">
    <source>
        <dbReference type="ARBA" id="ARBA00022827"/>
    </source>
</evidence>
<dbReference type="Gene3D" id="1.10.540.10">
    <property type="entry name" value="Acyl-CoA dehydrogenase/oxidase, N-terminal domain"/>
    <property type="match status" value="1"/>
</dbReference>
<gene>
    <name evidence="8" type="ORF">HDA36_006212</name>
</gene>
<accession>A0A7W8QTR2</accession>
<dbReference type="Proteomes" id="UP000572635">
    <property type="component" value="Unassembled WGS sequence"/>
</dbReference>
<feature type="domain" description="Acyl-CoA dehydrogenase/oxidase C-terminal" evidence="6">
    <location>
        <begin position="183"/>
        <end position="318"/>
    </location>
</feature>
<comment type="similarity">
    <text evidence="2">Belongs to the acyl-CoA dehydrogenase family.</text>
</comment>
<dbReference type="PANTHER" id="PTHR43884">
    <property type="entry name" value="ACYL-COA DEHYDROGENASE"/>
    <property type="match status" value="1"/>
</dbReference>
<keyword evidence="9" id="KW-1185">Reference proteome</keyword>
<dbReference type="AlphaFoldDB" id="A0A7W8QTR2"/>
<evidence type="ECO:0000256" key="1">
    <source>
        <dbReference type="ARBA" id="ARBA00001974"/>
    </source>
</evidence>
<organism evidence="8 9">
    <name type="scientific">Nocardiopsis composta</name>
    <dbReference type="NCBI Taxonomy" id="157465"/>
    <lineage>
        <taxon>Bacteria</taxon>
        <taxon>Bacillati</taxon>
        <taxon>Actinomycetota</taxon>
        <taxon>Actinomycetes</taxon>
        <taxon>Streptosporangiales</taxon>
        <taxon>Nocardiopsidaceae</taxon>
        <taxon>Nocardiopsis</taxon>
    </lineage>
</organism>
<keyword evidence="5" id="KW-0560">Oxidoreductase</keyword>
<evidence type="ECO:0000256" key="5">
    <source>
        <dbReference type="ARBA" id="ARBA00023002"/>
    </source>
</evidence>
<dbReference type="GO" id="GO:0003995">
    <property type="term" value="F:acyl-CoA dehydrogenase activity"/>
    <property type="evidence" value="ECO:0007669"/>
    <property type="project" value="TreeGrafter"/>
</dbReference>
<protein>
    <submittedName>
        <fullName evidence="8">Alkylation response protein AidB-like acyl-CoA dehydrogenase</fullName>
    </submittedName>
</protein>